<feature type="transmembrane region" description="Helical" evidence="2">
    <location>
        <begin position="225"/>
        <end position="243"/>
    </location>
</feature>
<dbReference type="EMBL" id="HBEN01008676">
    <property type="protein sequence ID" value="CAD8442082.1"/>
    <property type="molecule type" value="Transcribed_RNA"/>
</dbReference>
<protein>
    <submittedName>
        <fullName evidence="3">Uncharacterized protein</fullName>
    </submittedName>
</protein>
<gene>
    <name evidence="3" type="ORF">MSP1401_LOCUS7204</name>
</gene>
<organism evidence="3">
    <name type="scientific">Micromonas pusilla</name>
    <name type="common">Picoplanktonic green alga</name>
    <name type="synonym">Chromulina pusilla</name>
    <dbReference type="NCBI Taxonomy" id="38833"/>
    <lineage>
        <taxon>Eukaryota</taxon>
        <taxon>Viridiplantae</taxon>
        <taxon>Chlorophyta</taxon>
        <taxon>Mamiellophyceae</taxon>
        <taxon>Mamiellales</taxon>
        <taxon>Mamiellaceae</taxon>
        <taxon>Micromonas</taxon>
    </lineage>
</organism>
<accession>A0A7S0D3B7</accession>
<evidence type="ECO:0000256" key="2">
    <source>
        <dbReference type="SAM" id="Phobius"/>
    </source>
</evidence>
<proteinExistence type="predicted"/>
<reference evidence="3" key="1">
    <citation type="submission" date="2021-01" db="EMBL/GenBank/DDBJ databases">
        <authorList>
            <person name="Corre E."/>
            <person name="Pelletier E."/>
            <person name="Niang G."/>
            <person name="Scheremetjew M."/>
            <person name="Finn R."/>
            <person name="Kale V."/>
            <person name="Holt S."/>
            <person name="Cochrane G."/>
            <person name="Meng A."/>
            <person name="Brown T."/>
            <person name="Cohen L."/>
        </authorList>
    </citation>
    <scope>NUCLEOTIDE SEQUENCE</scope>
    <source>
        <strain evidence="3">CCAC1681</strain>
    </source>
</reference>
<evidence type="ECO:0000256" key="1">
    <source>
        <dbReference type="SAM" id="MobiDB-lite"/>
    </source>
</evidence>
<keyword evidence="2" id="KW-0812">Transmembrane</keyword>
<keyword evidence="2" id="KW-1133">Transmembrane helix</keyword>
<sequence length="251" mass="26402">MAGNLGPAADGPDSTGSNADSETNDEPDHPSGRQNYVWNAPGWEQFVKIAYVAVAALICNNILFECFPYGIGTPPSPPELFSCEFAEMLVMLSGVLLGAFDFGPQCGAQIRGGLKALDVSVAKQRRAASDFLGLVLLKIVSDGVGLALLAAPAFLVPDWLPRSVGIGVALLGRSAFVENCAQTFSPEGVPKPVPENVRAIIAVFDRTLAFMALCVAYGTHSQAPYVAVTSAVLFFAGAVYFAFGEKLLGKK</sequence>
<evidence type="ECO:0000313" key="3">
    <source>
        <dbReference type="EMBL" id="CAD8442082.1"/>
    </source>
</evidence>
<feature type="region of interest" description="Disordered" evidence="1">
    <location>
        <begin position="1"/>
        <end position="35"/>
    </location>
</feature>
<name>A0A7S0D3B7_MICPS</name>
<feature type="transmembrane region" description="Helical" evidence="2">
    <location>
        <begin position="131"/>
        <end position="153"/>
    </location>
</feature>
<keyword evidence="2" id="KW-0472">Membrane</keyword>
<dbReference type="AlphaFoldDB" id="A0A7S0D3B7"/>